<dbReference type="AlphaFoldDB" id="A0A2T3B9U9"/>
<gene>
    <name evidence="1" type="ORF">M430DRAFT_197897</name>
</gene>
<organism evidence="1 2">
    <name type="scientific">Amorphotheca resinae ATCC 22711</name>
    <dbReference type="NCBI Taxonomy" id="857342"/>
    <lineage>
        <taxon>Eukaryota</taxon>
        <taxon>Fungi</taxon>
        <taxon>Dikarya</taxon>
        <taxon>Ascomycota</taxon>
        <taxon>Pezizomycotina</taxon>
        <taxon>Leotiomycetes</taxon>
        <taxon>Helotiales</taxon>
        <taxon>Amorphothecaceae</taxon>
        <taxon>Amorphotheca</taxon>
    </lineage>
</organism>
<reference evidence="1 2" key="1">
    <citation type="journal article" date="2018" name="New Phytol.">
        <title>Comparative genomics and transcriptomics depict ericoid mycorrhizal fungi as versatile saprotrophs and plant mutualists.</title>
        <authorList>
            <person name="Martino E."/>
            <person name="Morin E."/>
            <person name="Grelet G.A."/>
            <person name="Kuo A."/>
            <person name="Kohler A."/>
            <person name="Daghino S."/>
            <person name="Barry K.W."/>
            <person name="Cichocki N."/>
            <person name="Clum A."/>
            <person name="Dockter R.B."/>
            <person name="Hainaut M."/>
            <person name="Kuo R.C."/>
            <person name="LaButti K."/>
            <person name="Lindahl B.D."/>
            <person name="Lindquist E.A."/>
            <person name="Lipzen A."/>
            <person name="Khouja H.R."/>
            <person name="Magnuson J."/>
            <person name="Murat C."/>
            <person name="Ohm R.A."/>
            <person name="Singer S.W."/>
            <person name="Spatafora J.W."/>
            <person name="Wang M."/>
            <person name="Veneault-Fourrey C."/>
            <person name="Henrissat B."/>
            <person name="Grigoriev I.V."/>
            <person name="Martin F.M."/>
            <person name="Perotto S."/>
        </authorList>
    </citation>
    <scope>NUCLEOTIDE SEQUENCE [LARGE SCALE GENOMIC DNA]</scope>
    <source>
        <strain evidence="1 2">ATCC 22711</strain>
    </source>
</reference>
<proteinExistence type="predicted"/>
<accession>A0A2T3B9U9</accession>
<evidence type="ECO:0000313" key="2">
    <source>
        <dbReference type="Proteomes" id="UP000241818"/>
    </source>
</evidence>
<keyword evidence="2" id="KW-1185">Reference proteome</keyword>
<evidence type="ECO:0000313" key="1">
    <source>
        <dbReference type="EMBL" id="PSS25059.1"/>
    </source>
</evidence>
<protein>
    <submittedName>
        <fullName evidence="1">Uncharacterized protein</fullName>
    </submittedName>
</protein>
<name>A0A2T3B9U9_AMORE</name>
<dbReference type="EMBL" id="KZ679007">
    <property type="protein sequence ID" value="PSS25059.1"/>
    <property type="molecule type" value="Genomic_DNA"/>
</dbReference>
<dbReference type="Proteomes" id="UP000241818">
    <property type="component" value="Unassembled WGS sequence"/>
</dbReference>
<dbReference type="InParanoid" id="A0A2T3B9U9"/>
<dbReference type="RefSeq" id="XP_024723658.1">
    <property type="nucleotide sequence ID" value="XM_024864154.1"/>
</dbReference>
<sequence length="102" mass="11768">MRVSMKRRGWSWRLAHLPVSRGALNWLAPEPLAYARPNVRLSVTSAWFAEWYMKYMESLCFINSSRKSAMHGIYTAIPPYCSIVNKFSTPGLVRSSKQSKVR</sequence>
<dbReference type="GeneID" id="36572235"/>